<sequence>MNTSTLPKSSLKIRGVQYRDLSAIASLLQERLSLENNYRFASLLEQVQKYQSCYGLLQFSQMLPSSWNRDFYVYVAEKDGQIQGLIQVAPFNQNRSTWKVELVIINHNTSLSHLLIGNCSIGSQLLRYCFEKIWEARTWILEVNINEKSTLGLYRENGFSPLAQITNWQCDGEVLAKLAQKEPSLPNLLPVSNADSRLLYQLDCVSLPPTIRQVFDLHLEDFKTSFLAYVSQAIKSFWSKEETIKAYVFEPQRKAAIGYFQLTLSQNGAKPHEANLTVHPAYTWLYPKLLTQMASVIERFPSQCLLVSSGDYQPEREEYLEKIGATRVEQNLLMSRSVWHKLRESKPLESLNLQEVLQGLKPSRPAIPTHWQPSPIENPIYPSSPLHHQSDEQKKGEK</sequence>
<dbReference type="PANTHER" id="PTHR43800:SF1">
    <property type="entry name" value="PEPTIDYL-LYSINE N-ACETYLTRANSFERASE YJAB"/>
    <property type="match status" value="1"/>
</dbReference>
<keyword evidence="5" id="KW-1185">Reference proteome</keyword>
<evidence type="ECO:0000313" key="5">
    <source>
        <dbReference type="Proteomes" id="UP000654604"/>
    </source>
</evidence>
<keyword evidence="2" id="KW-0012">Acyltransferase</keyword>
<feature type="compositionally biased region" description="Basic and acidic residues" evidence="3">
    <location>
        <begin position="388"/>
        <end position="398"/>
    </location>
</feature>
<dbReference type="EMBL" id="JADEWC010000005">
    <property type="protein sequence ID" value="MBE9221784.1"/>
    <property type="molecule type" value="Genomic_DNA"/>
</dbReference>
<protein>
    <submittedName>
        <fullName evidence="4">GNAT family N-acetyltransferase</fullName>
    </submittedName>
</protein>
<comment type="caution">
    <text evidence="4">The sequence shown here is derived from an EMBL/GenBank/DDBJ whole genome shotgun (WGS) entry which is preliminary data.</text>
</comment>
<evidence type="ECO:0000256" key="1">
    <source>
        <dbReference type="ARBA" id="ARBA00022679"/>
    </source>
</evidence>
<feature type="region of interest" description="Disordered" evidence="3">
    <location>
        <begin position="364"/>
        <end position="398"/>
    </location>
</feature>
<organism evidence="4 5">
    <name type="scientific">Cyanobacterium stanieri LEGE 03274</name>
    <dbReference type="NCBI Taxonomy" id="1828756"/>
    <lineage>
        <taxon>Bacteria</taxon>
        <taxon>Bacillati</taxon>
        <taxon>Cyanobacteriota</taxon>
        <taxon>Cyanophyceae</taxon>
        <taxon>Oscillatoriophycideae</taxon>
        <taxon>Chroococcales</taxon>
        <taxon>Geminocystaceae</taxon>
        <taxon>Cyanobacterium</taxon>
    </lineage>
</organism>
<reference evidence="4 5" key="1">
    <citation type="submission" date="2020-10" db="EMBL/GenBank/DDBJ databases">
        <authorList>
            <person name="Castelo-Branco R."/>
            <person name="Eusebio N."/>
            <person name="Adriana R."/>
            <person name="Vieira A."/>
            <person name="Brugerolle De Fraissinette N."/>
            <person name="Rezende De Castro R."/>
            <person name="Schneider M.P."/>
            <person name="Vasconcelos V."/>
            <person name="Leao P.N."/>
        </authorList>
    </citation>
    <scope>NUCLEOTIDE SEQUENCE [LARGE SCALE GENOMIC DNA]</scope>
    <source>
        <strain evidence="4 5">LEGE 03274</strain>
    </source>
</reference>
<dbReference type="Proteomes" id="UP000654604">
    <property type="component" value="Unassembled WGS sequence"/>
</dbReference>
<dbReference type="RefSeq" id="WP_193799966.1">
    <property type="nucleotide sequence ID" value="NZ_JADEWC010000005.1"/>
</dbReference>
<gene>
    <name evidence="4" type="ORF">IQ215_03660</name>
</gene>
<evidence type="ECO:0000256" key="2">
    <source>
        <dbReference type="ARBA" id="ARBA00023315"/>
    </source>
</evidence>
<evidence type="ECO:0000313" key="4">
    <source>
        <dbReference type="EMBL" id="MBE9221784.1"/>
    </source>
</evidence>
<proteinExistence type="predicted"/>
<dbReference type="SUPFAM" id="SSF55729">
    <property type="entry name" value="Acyl-CoA N-acyltransferases (Nat)"/>
    <property type="match status" value="1"/>
</dbReference>
<evidence type="ECO:0000256" key="3">
    <source>
        <dbReference type="SAM" id="MobiDB-lite"/>
    </source>
</evidence>
<name>A0ABR9V2K8_9CHRO</name>
<keyword evidence="1" id="KW-0808">Transferase</keyword>
<accession>A0ABR9V2K8</accession>
<dbReference type="PANTHER" id="PTHR43800">
    <property type="entry name" value="PEPTIDYL-LYSINE N-ACETYLTRANSFERASE YJAB"/>
    <property type="match status" value="1"/>
</dbReference>
<dbReference type="Gene3D" id="3.40.630.30">
    <property type="match status" value="1"/>
</dbReference>
<dbReference type="InterPro" id="IPR016181">
    <property type="entry name" value="Acyl_CoA_acyltransferase"/>
</dbReference>